<comment type="similarity">
    <text evidence="1">Belongs to the thiolase-like superfamily. Thiolase family.</text>
</comment>
<dbReference type="GeneID" id="63677422"/>
<dbReference type="EMBL" id="AWTV01000005">
    <property type="protein sequence ID" value="KIH93296.1"/>
    <property type="molecule type" value="Genomic_DNA"/>
</dbReference>
<protein>
    <submittedName>
        <fullName evidence="5">Thiolase</fullName>
    </submittedName>
</protein>
<dbReference type="AlphaFoldDB" id="A0A0C2IVX4"/>
<evidence type="ECO:0000259" key="4">
    <source>
        <dbReference type="Pfam" id="PF18313"/>
    </source>
</evidence>
<dbReference type="InterPro" id="IPR040771">
    <property type="entry name" value="TLP1_add_C"/>
</dbReference>
<evidence type="ECO:0000256" key="3">
    <source>
        <dbReference type="ARBA" id="ARBA00023315"/>
    </source>
</evidence>
<feature type="domain" description="Thiolase-like protein type 1 additional C-terminal" evidence="4">
    <location>
        <begin position="420"/>
        <end position="502"/>
    </location>
</feature>
<dbReference type="VEuPathDB" id="FungiDB:SPBR_04218"/>
<dbReference type="Gene3D" id="2.40.50.840">
    <property type="match status" value="1"/>
</dbReference>
<keyword evidence="3" id="KW-0012">Acyltransferase</keyword>
<reference evidence="5 6" key="1">
    <citation type="journal article" date="2014" name="BMC Genomics">
        <title>Comparative genomics of the major fungal agents of human and animal Sporotrichosis: Sporothrix schenckii and Sporothrix brasiliensis.</title>
        <authorList>
            <person name="Teixeira M.M."/>
            <person name="de Almeida L.G."/>
            <person name="Kubitschek-Barreira P."/>
            <person name="Alves F.L."/>
            <person name="Kioshima E.S."/>
            <person name="Abadio A.K."/>
            <person name="Fernandes L."/>
            <person name="Derengowski L.S."/>
            <person name="Ferreira K.S."/>
            <person name="Souza R.C."/>
            <person name="Ruiz J.C."/>
            <person name="de Andrade N.C."/>
            <person name="Paes H.C."/>
            <person name="Nicola A.M."/>
            <person name="Albuquerque P."/>
            <person name="Gerber A.L."/>
            <person name="Martins V.P."/>
            <person name="Peconick L.D."/>
            <person name="Neto A.V."/>
            <person name="Chaucanez C.B."/>
            <person name="Silva P.A."/>
            <person name="Cunha O.L."/>
            <person name="de Oliveira F.F."/>
            <person name="dos Santos T.C."/>
            <person name="Barros A.L."/>
            <person name="Soares M.A."/>
            <person name="de Oliveira L.M."/>
            <person name="Marini M.M."/>
            <person name="Villalobos-Duno H."/>
            <person name="Cunha M.M."/>
            <person name="de Hoog S."/>
            <person name="da Silveira J.F."/>
            <person name="Henrissat B."/>
            <person name="Nino-Vega G.A."/>
            <person name="Cisalpino P.S."/>
            <person name="Mora-Montes H.M."/>
            <person name="Almeida S.R."/>
            <person name="Stajich J.E."/>
            <person name="Lopes-Bezerra L.M."/>
            <person name="Vasconcelos A.T."/>
            <person name="Felipe M.S."/>
        </authorList>
    </citation>
    <scope>NUCLEOTIDE SEQUENCE [LARGE SCALE GENOMIC DNA]</scope>
    <source>
        <strain evidence="5 6">5110</strain>
    </source>
</reference>
<name>A0A0C2IVX4_9PEZI</name>
<dbReference type="PANTHER" id="PTHR18919">
    <property type="entry name" value="ACETYL-COA C-ACYLTRANSFERASE"/>
    <property type="match status" value="1"/>
</dbReference>
<dbReference type="GO" id="GO:0016746">
    <property type="term" value="F:acyltransferase activity"/>
    <property type="evidence" value="ECO:0007669"/>
    <property type="project" value="UniProtKB-KW"/>
</dbReference>
<evidence type="ECO:0000256" key="1">
    <source>
        <dbReference type="ARBA" id="ARBA00010982"/>
    </source>
</evidence>
<dbReference type="PANTHER" id="PTHR18919:SF139">
    <property type="entry name" value="THIOLASE-LIKE PROTEIN TYPE 1 ADDITIONAL C-TERMINAL DOMAIN-CONTAINING PROTEIN"/>
    <property type="match status" value="1"/>
</dbReference>
<keyword evidence="6" id="KW-1185">Reference proteome</keyword>
<evidence type="ECO:0000313" key="6">
    <source>
        <dbReference type="Proteomes" id="UP000031575"/>
    </source>
</evidence>
<dbReference type="RefSeq" id="XP_040621306.1">
    <property type="nucleotide sequence ID" value="XM_040762501.1"/>
</dbReference>
<dbReference type="SUPFAM" id="SSF53901">
    <property type="entry name" value="Thiolase-like"/>
    <property type="match status" value="1"/>
</dbReference>
<dbReference type="Pfam" id="PF18313">
    <property type="entry name" value="TLP1_add_C"/>
    <property type="match status" value="1"/>
</dbReference>
<keyword evidence="2" id="KW-0808">Transferase</keyword>
<gene>
    <name evidence="5" type="ORF">SPBR_04218</name>
</gene>
<sequence length="517" mass="55330">MVSPNTPILIGVGEVREKKIDVEHSTEPAGMMLAAIRQAAADAGLSTKDLQTADSLSVVPPWTQPYEDLPGLLAQDLKMKPSFSTIGLHGGEQCALLTDEAARQIARGESKLAIVTGGESLASLAASHKAGHKHPPGWTRPDPKAAAVSTNNLEFNGQNTASRHGMGLAIHVYPMYENGLRAHTGMTQQENRDESAELYAAFDRTACAHPASWRAGETPRDARAVGELTPKNRMICTPYPLLQNAFNTVNLSAAVILTSVGHAQALGIAPSQWIYLLGGAGTNDSDNWWERTNFYSSQSLEQAIDATIGVSGIGSQDAIDAYDFYSCFPVVPKLACRHLGLSITRPQKPISLLGGLTSFGGAGNNYSMHAMVAMARDIRAKQYRTGFVLANGGVLSHHYGLLLSSQPRSPEIDVYPRRNPLPHHMAIPSAPVVDESAAGPATIETYTVAYDRSGHPTVAHIVARVDQTGHRFVANNGDAATLQYMVDLAVEPIGTRGTVRQTKDGKNAFFIATPSKL</sequence>
<dbReference type="Gene3D" id="3.40.47.10">
    <property type="match status" value="1"/>
</dbReference>
<evidence type="ECO:0000256" key="2">
    <source>
        <dbReference type="ARBA" id="ARBA00022679"/>
    </source>
</evidence>
<proteinExistence type="inferred from homology"/>
<evidence type="ECO:0000313" key="5">
    <source>
        <dbReference type="EMBL" id="KIH93296.1"/>
    </source>
</evidence>
<organism evidence="5 6">
    <name type="scientific">Sporothrix brasiliensis 5110</name>
    <dbReference type="NCBI Taxonomy" id="1398154"/>
    <lineage>
        <taxon>Eukaryota</taxon>
        <taxon>Fungi</taxon>
        <taxon>Dikarya</taxon>
        <taxon>Ascomycota</taxon>
        <taxon>Pezizomycotina</taxon>
        <taxon>Sordariomycetes</taxon>
        <taxon>Sordariomycetidae</taxon>
        <taxon>Ophiostomatales</taxon>
        <taxon>Ophiostomataceae</taxon>
        <taxon>Sporothrix</taxon>
    </lineage>
</organism>
<dbReference type="OrthoDB" id="435240at2759"/>
<dbReference type="HOGENOM" id="CLU_026848_0_0_1"/>
<accession>A0A0C2IVX4</accession>
<dbReference type="InterPro" id="IPR016039">
    <property type="entry name" value="Thiolase-like"/>
</dbReference>
<comment type="caution">
    <text evidence="5">The sequence shown here is derived from an EMBL/GenBank/DDBJ whole genome shotgun (WGS) entry which is preliminary data.</text>
</comment>
<dbReference type="Proteomes" id="UP000031575">
    <property type="component" value="Unassembled WGS sequence"/>
</dbReference>